<name>A0A4U1JIF4_9BACT</name>
<sequence length="491" mass="52099">MHDAAPPPLTPAKTSAPISVRDAGKKRLRCPTCLESVAPGVDLCPECDEPLAGSKSLRTGAVTVKAPSWLSLHWRPLVTGLAMAGVLATGIALRSLAPGRFLPPKAASRSPSVVTPTCTSPCWHGEACQVGQCVWQKPNDVGHLGEQPLVTGPFALPKDVSDALPLDADRFALALLTGIEVHDARTGALVTLVSDAPQIKGLYRVGEHLYATSPQRLYVVDAATTGLQKTIDLGAMVGQVSVGANGRRALVSLPSAHAVAILATEYHAEIDRIHFGDDPVGPMGVDDTGTRALGTTGQVPLPGLRDPAGGAVYAFDPSRLASQQDRVRTSMLGNPVSVLMTPDGSASYVVLRAEDALVPLEWLPSGAVRRRERIQTCDEPEQIELVRRGRRALVRCHEGRALEVFDLVKGELARHIPFNGRATDLVVTPDGEQALVTLTGDGAGSLALVDLESYAVKLLPLSGEPKRVRLTPDGRMALVFSDWAKVAWVVR</sequence>
<protein>
    <submittedName>
        <fullName evidence="2">Uncharacterized protein</fullName>
    </submittedName>
</protein>
<organism evidence="2 3">
    <name type="scientific">Polyangium fumosum</name>
    <dbReference type="NCBI Taxonomy" id="889272"/>
    <lineage>
        <taxon>Bacteria</taxon>
        <taxon>Pseudomonadati</taxon>
        <taxon>Myxococcota</taxon>
        <taxon>Polyangia</taxon>
        <taxon>Polyangiales</taxon>
        <taxon>Polyangiaceae</taxon>
        <taxon>Polyangium</taxon>
    </lineage>
</organism>
<dbReference type="InterPro" id="IPR051200">
    <property type="entry name" value="Host-pathogen_enzymatic-act"/>
</dbReference>
<dbReference type="EMBL" id="SSMQ01000003">
    <property type="protein sequence ID" value="TKD12438.1"/>
    <property type="molecule type" value="Genomic_DNA"/>
</dbReference>
<dbReference type="AlphaFoldDB" id="A0A4U1JIF4"/>
<dbReference type="PANTHER" id="PTHR47197">
    <property type="entry name" value="PROTEIN NIRF"/>
    <property type="match status" value="1"/>
</dbReference>
<dbReference type="InterPro" id="IPR011044">
    <property type="entry name" value="Quino_amine_DH_bsu"/>
</dbReference>
<dbReference type="PANTHER" id="PTHR47197:SF3">
    <property type="entry name" value="DIHYDRO-HEME D1 DEHYDROGENASE"/>
    <property type="match status" value="1"/>
</dbReference>
<evidence type="ECO:0000313" key="3">
    <source>
        <dbReference type="Proteomes" id="UP000309215"/>
    </source>
</evidence>
<dbReference type="OrthoDB" id="5486455at2"/>
<keyword evidence="3" id="KW-1185">Reference proteome</keyword>
<dbReference type="SUPFAM" id="SSF50969">
    <property type="entry name" value="YVTN repeat-like/Quinoprotein amine dehydrogenase"/>
    <property type="match status" value="1"/>
</dbReference>
<gene>
    <name evidence="2" type="ORF">E8A74_04890</name>
</gene>
<feature type="region of interest" description="Disordered" evidence="1">
    <location>
        <begin position="1"/>
        <end position="20"/>
    </location>
</feature>
<evidence type="ECO:0000313" key="2">
    <source>
        <dbReference type="EMBL" id="TKD12438.1"/>
    </source>
</evidence>
<feature type="compositionally biased region" description="Pro residues" evidence="1">
    <location>
        <begin position="1"/>
        <end position="10"/>
    </location>
</feature>
<comment type="caution">
    <text evidence="2">The sequence shown here is derived from an EMBL/GenBank/DDBJ whole genome shotgun (WGS) entry which is preliminary data.</text>
</comment>
<dbReference type="Gene3D" id="2.130.10.10">
    <property type="entry name" value="YVTN repeat-like/Quinoprotein amine dehydrogenase"/>
    <property type="match status" value="1"/>
</dbReference>
<accession>A0A4U1JIF4</accession>
<dbReference type="RefSeq" id="WP_136927738.1">
    <property type="nucleotide sequence ID" value="NZ_SSMQ01000003.1"/>
</dbReference>
<proteinExistence type="predicted"/>
<dbReference type="InterPro" id="IPR015943">
    <property type="entry name" value="WD40/YVTN_repeat-like_dom_sf"/>
</dbReference>
<evidence type="ECO:0000256" key="1">
    <source>
        <dbReference type="SAM" id="MobiDB-lite"/>
    </source>
</evidence>
<dbReference type="Proteomes" id="UP000309215">
    <property type="component" value="Unassembled WGS sequence"/>
</dbReference>
<reference evidence="2 3" key="1">
    <citation type="submission" date="2019-04" db="EMBL/GenBank/DDBJ databases">
        <authorList>
            <person name="Li Y."/>
            <person name="Wang J."/>
        </authorList>
    </citation>
    <scope>NUCLEOTIDE SEQUENCE [LARGE SCALE GENOMIC DNA]</scope>
    <source>
        <strain evidence="2 3">DSM 14668</strain>
    </source>
</reference>